<dbReference type="Pfam" id="PF01743">
    <property type="entry name" value="PolyA_pol"/>
    <property type="match status" value="1"/>
</dbReference>
<organism evidence="11 12">
    <name type="scientific">Croceicoccus ponticola</name>
    <dbReference type="NCBI Taxonomy" id="2217664"/>
    <lineage>
        <taxon>Bacteria</taxon>
        <taxon>Pseudomonadati</taxon>
        <taxon>Pseudomonadota</taxon>
        <taxon>Alphaproteobacteria</taxon>
        <taxon>Sphingomonadales</taxon>
        <taxon>Erythrobacteraceae</taxon>
        <taxon>Croceicoccus</taxon>
    </lineage>
</organism>
<evidence type="ECO:0000256" key="7">
    <source>
        <dbReference type="ARBA" id="ARBA00022842"/>
    </source>
</evidence>
<dbReference type="GO" id="GO:0000049">
    <property type="term" value="F:tRNA binding"/>
    <property type="evidence" value="ECO:0007669"/>
    <property type="project" value="TreeGrafter"/>
</dbReference>
<feature type="domain" description="Poly A polymerase head" evidence="9">
    <location>
        <begin position="28"/>
        <end position="150"/>
    </location>
</feature>
<dbReference type="Gene3D" id="1.10.3090.10">
    <property type="entry name" value="cca-adding enzyme, domain 2"/>
    <property type="match status" value="1"/>
</dbReference>
<evidence type="ECO:0000256" key="2">
    <source>
        <dbReference type="ARBA" id="ARBA00022679"/>
    </source>
</evidence>
<dbReference type="InterPro" id="IPR043519">
    <property type="entry name" value="NT_sf"/>
</dbReference>
<dbReference type="EMBL" id="RXOL01000007">
    <property type="protein sequence ID" value="RVQ65446.1"/>
    <property type="molecule type" value="Genomic_DNA"/>
</dbReference>
<dbReference type="InterPro" id="IPR032828">
    <property type="entry name" value="PolyA_RNA-bd"/>
</dbReference>
<evidence type="ECO:0000313" key="11">
    <source>
        <dbReference type="EMBL" id="RVQ65446.1"/>
    </source>
</evidence>
<dbReference type="GO" id="GO:0016779">
    <property type="term" value="F:nucleotidyltransferase activity"/>
    <property type="evidence" value="ECO:0007669"/>
    <property type="project" value="UniProtKB-KW"/>
</dbReference>
<accession>A0A437GUV3</accession>
<sequence length="393" mass="43648">MKSLSEAEWIRRPGLKQLVDALGADECRYVGGCVRDALVGHEANDIDLATRHHPDRVVVMLDEAGIRTVPTGLEHGTLTAVLDSGPVEVTTLRRDVETDGRRATVEFSDAWEDDAARRDFTINALYAHPETLEIFDYFGGLDDLAAHRVRFIGDARQRIREDHLRILRYFRFQTRFGSDPLDREAVEACAELAPMLKGLSRERVGWELQNLLALPDPSKTVALMADLGVLKVVLPETGGVQVHKLGTLIKAEREAGVEPDPIRRLVALLPPDPLVAEQVAARLRLSNAQKKRIKEDTARQDADCDDPRALAYRLGKEVACDRLLLCDAPIDRLKDWDVPRLPVKGGEIVAAGVAAGPEVARVLRKIETRWIEEGFPDEVRTRVILAEEIAALA</sequence>
<evidence type="ECO:0000259" key="9">
    <source>
        <dbReference type="Pfam" id="PF01743"/>
    </source>
</evidence>
<dbReference type="GO" id="GO:0008033">
    <property type="term" value="P:tRNA processing"/>
    <property type="evidence" value="ECO:0007669"/>
    <property type="project" value="UniProtKB-KW"/>
</dbReference>
<keyword evidence="5" id="KW-0479">Metal-binding</keyword>
<evidence type="ECO:0000256" key="3">
    <source>
        <dbReference type="ARBA" id="ARBA00022694"/>
    </source>
</evidence>
<dbReference type="GO" id="GO:0046872">
    <property type="term" value="F:metal ion binding"/>
    <property type="evidence" value="ECO:0007669"/>
    <property type="project" value="UniProtKB-KW"/>
</dbReference>
<dbReference type="PANTHER" id="PTHR46173">
    <property type="entry name" value="CCA TRNA NUCLEOTIDYLTRANSFERASE 1, MITOCHONDRIAL"/>
    <property type="match status" value="1"/>
</dbReference>
<keyword evidence="12" id="KW-1185">Reference proteome</keyword>
<dbReference type="AlphaFoldDB" id="A0A437GUV3"/>
<dbReference type="PANTHER" id="PTHR46173:SF1">
    <property type="entry name" value="CCA TRNA NUCLEOTIDYLTRANSFERASE 1, MITOCHONDRIAL"/>
    <property type="match status" value="1"/>
</dbReference>
<protein>
    <submittedName>
        <fullName evidence="11">CCA tRNA nucleotidyltransferase</fullName>
    </submittedName>
</protein>
<keyword evidence="8" id="KW-0694">RNA-binding</keyword>
<keyword evidence="2 8" id="KW-0808">Transferase</keyword>
<dbReference type="SUPFAM" id="SSF81301">
    <property type="entry name" value="Nucleotidyltransferase"/>
    <property type="match status" value="1"/>
</dbReference>
<dbReference type="InterPro" id="IPR002646">
    <property type="entry name" value="PolA_pol_head_dom"/>
</dbReference>
<reference evidence="11 12" key="1">
    <citation type="submission" date="2018-12" db="EMBL/GenBank/DDBJ databases">
        <title>Croceicoccus ponticola sp. nov., a lipolytic bacterium isolated from seawater.</title>
        <authorList>
            <person name="Yoon J.-H."/>
        </authorList>
    </citation>
    <scope>NUCLEOTIDE SEQUENCE [LARGE SCALE GENOMIC DNA]</scope>
    <source>
        <strain evidence="11 12">GM-16</strain>
    </source>
</reference>
<dbReference type="Pfam" id="PF12627">
    <property type="entry name" value="PolyA_pol_RNAbd"/>
    <property type="match status" value="1"/>
</dbReference>
<evidence type="ECO:0000259" key="10">
    <source>
        <dbReference type="Pfam" id="PF12627"/>
    </source>
</evidence>
<proteinExistence type="inferred from homology"/>
<dbReference type="CDD" id="cd05398">
    <property type="entry name" value="NT_ClassII-CCAase"/>
    <property type="match status" value="1"/>
</dbReference>
<dbReference type="SUPFAM" id="SSF81891">
    <property type="entry name" value="Poly A polymerase C-terminal region-like"/>
    <property type="match status" value="1"/>
</dbReference>
<feature type="domain" description="tRNA nucleotidyltransferase/poly(A) polymerase RNA and SrmB- binding" evidence="10">
    <location>
        <begin position="181"/>
        <end position="237"/>
    </location>
</feature>
<evidence type="ECO:0000256" key="6">
    <source>
        <dbReference type="ARBA" id="ARBA00022741"/>
    </source>
</evidence>
<evidence type="ECO:0000256" key="5">
    <source>
        <dbReference type="ARBA" id="ARBA00022723"/>
    </source>
</evidence>
<name>A0A437GUV3_9SPHN</name>
<evidence type="ECO:0000256" key="1">
    <source>
        <dbReference type="ARBA" id="ARBA00001946"/>
    </source>
</evidence>
<keyword evidence="4" id="KW-0548">Nucleotidyltransferase</keyword>
<gene>
    <name evidence="11" type="ORF">EKN06_12980</name>
</gene>
<comment type="caution">
    <text evidence="11">The sequence shown here is derived from an EMBL/GenBank/DDBJ whole genome shotgun (WGS) entry which is preliminary data.</text>
</comment>
<evidence type="ECO:0000256" key="8">
    <source>
        <dbReference type="RuleBase" id="RU003953"/>
    </source>
</evidence>
<keyword evidence="7" id="KW-0460">Magnesium</keyword>
<dbReference type="RefSeq" id="WP_127613351.1">
    <property type="nucleotide sequence ID" value="NZ_RXOL01000007.1"/>
</dbReference>
<evidence type="ECO:0000256" key="4">
    <source>
        <dbReference type="ARBA" id="ARBA00022695"/>
    </source>
</evidence>
<keyword evidence="6" id="KW-0547">Nucleotide-binding</keyword>
<dbReference type="InterPro" id="IPR050264">
    <property type="entry name" value="Bact_CCA-adding_enz_type3_sf"/>
</dbReference>
<keyword evidence="3" id="KW-0819">tRNA processing</keyword>
<comment type="cofactor">
    <cofactor evidence="1">
        <name>Mg(2+)</name>
        <dbReference type="ChEBI" id="CHEBI:18420"/>
    </cofactor>
</comment>
<dbReference type="Gene3D" id="3.30.460.10">
    <property type="entry name" value="Beta Polymerase, domain 2"/>
    <property type="match status" value="1"/>
</dbReference>
<dbReference type="GO" id="GO:0000166">
    <property type="term" value="F:nucleotide binding"/>
    <property type="evidence" value="ECO:0007669"/>
    <property type="project" value="UniProtKB-KW"/>
</dbReference>
<comment type="similarity">
    <text evidence="8">Belongs to the tRNA nucleotidyltransferase/poly(A) polymerase family.</text>
</comment>
<dbReference type="Proteomes" id="UP000283003">
    <property type="component" value="Unassembled WGS sequence"/>
</dbReference>
<evidence type="ECO:0000313" key="12">
    <source>
        <dbReference type="Proteomes" id="UP000283003"/>
    </source>
</evidence>
<dbReference type="OrthoDB" id="9805698at2"/>